<dbReference type="OMA" id="FVCMRPS"/>
<feature type="region of interest" description="Disordered" evidence="1">
    <location>
        <begin position="1"/>
        <end position="65"/>
    </location>
</feature>
<feature type="transmembrane region" description="Helical" evidence="2">
    <location>
        <begin position="92"/>
        <end position="116"/>
    </location>
</feature>
<keyword evidence="2" id="KW-1133">Transmembrane helix</keyword>
<evidence type="ECO:0000313" key="3">
    <source>
        <dbReference type="EMBL" id="RFU23982.1"/>
    </source>
</evidence>
<keyword evidence="2" id="KW-0812">Transmembrane</keyword>
<feature type="compositionally biased region" description="Basic and acidic residues" evidence="1">
    <location>
        <begin position="56"/>
        <end position="65"/>
    </location>
</feature>
<sequence>MADRNDPPSPTISLQILHGPEDLQSEGSSLSRDQQEYSQSHRVSALTAEPVMQNDPSRDNLLDAADYRHGDSSDRLGSEAEAKPKPNNRFGVYLILILAISAVVLVAGLSFLLFLWLAPTTNQQWRSIILAGWATRSVTLTTLAIRWAAATQATAAISMLAAIQLEKGGTAFYNAAALSIARYKNSGPAMSLPVFIDRHVLRHQFLLPALALLLACTTLVLQFTSTILLGDMQLGPVLGTSKTGLAMMAAQNRQLGSGFFSSNYWSTTPTAFQTFAEYSEPPFNGSDISDTGVAIRAFIPLSTESSRSSLQDYNGVAALFDTRVACFQPQSSNIHVERGDESDVDNGGSLTITGSAVVRNAMPDLINPRSNTTFNCTFPLDVKDPGQPAFLICGVGGPPSGETDGGEIEIDGPVGGLISRLDSSSSGSAMSHGSAYLVVNYTNVLYSMYKVSGNWTLSSSLGRGPWMDLSYTVTTFDTSNTSIVDMAVSMCFDALPYAPVDDYSIPQDYNISASSTVNRTEPALGPVVADGKFSTDQLQNQLGVTIPRNSTISRGIMDLQIEPILNFVDSVRTGQNKTPGNPYVVDAGEGPKDFVSSLVWNPFLSFQDNAGRQLLAVACTNCTRNVEGPVSFSTGNRILDMNIVQATLFENILTDTGDPSLALQAHLTSLLRMAYYDWVPLFDWNSTQTTTSFVDRQLPASQTGLWIIVGFMTAHSILVTSVLVWFCWSTKFTLLDNAWQVVAQIHSSETEQLLTHPSASIATDAQIQEKIQQAGQSHLRLRLRKVDDFGRVELGP</sequence>
<dbReference type="OrthoDB" id="5428040at2759"/>
<evidence type="ECO:0000256" key="1">
    <source>
        <dbReference type="SAM" id="MobiDB-lite"/>
    </source>
</evidence>
<evidence type="ECO:0000313" key="4">
    <source>
        <dbReference type="Proteomes" id="UP000258309"/>
    </source>
</evidence>
<feature type="non-terminal residue" evidence="3">
    <location>
        <position position="1"/>
    </location>
</feature>
<feature type="transmembrane region" description="Helical" evidence="2">
    <location>
        <begin position="205"/>
        <end position="224"/>
    </location>
</feature>
<dbReference type="AlphaFoldDB" id="A0A3E2GSB1"/>
<keyword evidence="4" id="KW-1185">Reference proteome</keyword>
<comment type="caution">
    <text evidence="3">The sequence shown here is derived from an EMBL/GenBank/DDBJ whole genome shotgun (WGS) entry which is preliminary data.</text>
</comment>
<feature type="transmembrane region" description="Helical" evidence="2">
    <location>
        <begin position="705"/>
        <end position="728"/>
    </location>
</feature>
<organism evidence="3 4">
    <name type="scientific">Scytalidium lignicola</name>
    <name type="common">Hyphomycete</name>
    <dbReference type="NCBI Taxonomy" id="5539"/>
    <lineage>
        <taxon>Eukaryota</taxon>
        <taxon>Fungi</taxon>
        <taxon>Dikarya</taxon>
        <taxon>Ascomycota</taxon>
        <taxon>Pezizomycotina</taxon>
        <taxon>Leotiomycetes</taxon>
        <taxon>Leotiomycetes incertae sedis</taxon>
        <taxon>Scytalidium</taxon>
    </lineage>
</organism>
<feature type="compositionally biased region" description="Polar residues" evidence="1">
    <location>
        <begin position="25"/>
        <end position="42"/>
    </location>
</feature>
<dbReference type="Proteomes" id="UP000258309">
    <property type="component" value="Unassembled WGS sequence"/>
</dbReference>
<name>A0A3E2GSB1_SCYLI</name>
<protein>
    <submittedName>
        <fullName evidence="3">Uncharacterized protein</fullName>
    </submittedName>
</protein>
<feature type="non-terminal residue" evidence="3">
    <location>
        <position position="796"/>
    </location>
</feature>
<keyword evidence="2" id="KW-0472">Membrane</keyword>
<feature type="transmembrane region" description="Helical" evidence="2">
    <location>
        <begin position="128"/>
        <end position="149"/>
    </location>
</feature>
<proteinExistence type="predicted"/>
<evidence type="ECO:0000256" key="2">
    <source>
        <dbReference type="SAM" id="Phobius"/>
    </source>
</evidence>
<accession>A0A3E2GSB1</accession>
<dbReference type="EMBL" id="NCSJ02000539">
    <property type="protein sequence ID" value="RFU23982.1"/>
    <property type="molecule type" value="Genomic_DNA"/>
</dbReference>
<reference evidence="3 4" key="1">
    <citation type="submission" date="2018-05" db="EMBL/GenBank/DDBJ databases">
        <title>Draft genome sequence of Scytalidium lignicola DSM 105466, a ubiquitous saprotrophic fungus.</title>
        <authorList>
            <person name="Buettner E."/>
            <person name="Gebauer A.M."/>
            <person name="Hofrichter M."/>
            <person name="Liers C."/>
            <person name="Kellner H."/>
        </authorList>
    </citation>
    <scope>NUCLEOTIDE SEQUENCE [LARGE SCALE GENOMIC DNA]</scope>
    <source>
        <strain evidence="3 4">DSM 105466</strain>
    </source>
</reference>
<gene>
    <name evidence="3" type="ORF">B7463_g12357</name>
</gene>